<dbReference type="OrthoDB" id="419616at2759"/>
<evidence type="ECO:0000256" key="1">
    <source>
        <dbReference type="ARBA" id="ARBA00004141"/>
    </source>
</evidence>
<dbReference type="InterPro" id="IPR036259">
    <property type="entry name" value="MFS_trans_sf"/>
</dbReference>
<dbReference type="GO" id="GO:0022857">
    <property type="term" value="F:transmembrane transporter activity"/>
    <property type="evidence" value="ECO:0007669"/>
    <property type="project" value="InterPro"/>
</dbReference>
<name>A0A140KMM2_9BASI</name>
<keyword evidence="4 7" id="KW-1133">Transmembrane helix</keyword>
<dbReference type="PANTHER" id="PTHR23504:SF15">
    <property type="entry name" value="MAJOR FACILITATOR SUPERFAMILY (MFS) PROFILE DOMAIN-CONTAINING PROTEIN"/>
    <property type="match status" value="1"/>
</dbReference>
<dbReference type="InterPro" id="IPR020846">
    <property type="entry name" value="MFS_dom"/>
</dbReference>
<keyword evidence="5 7" id="KW-0472">Membrane</keyword>
<evidence type="ECO:0000256" key="3">
    <source>
        <dbReference type="ARBA" id="ARBA00022692"/>
    </source>
</evidence>
<dbReference type="PANTHER" id="PTHR23504">
    <property type="entry name" value="MAJOR FACILITATOR SUPERFAMILY DOMAIN-CONTAINING PROTEIN 10"/>
    <property type="match status" value="1"/>
</dbReference>
<dbReference type="PRINTS" id="PR01035">
    <property type="entry name" value="TCRTETA"/>
</dbReference>
<feature type="transmembrane region" description="Helical" evidence="7">
    <location>
        <begin position="140"/>
        <end position="161"/>
    </location>
</feature>
<feature type="transmembrane region" description="Helical" evidence="7">
    <location>
        <begin position="44"/>
        <end position="64"/>
    </location>
</feature>
<dbReference type="InterPro" id="IPR001958">
    <property type="entry name" value="Tet-R_TetA/multi-R_MdtG-like"/>
</dbReference>
<proteinExistence type="predicted"/>
<feature type="transmembrane region" description="Helical" evidence="7">
    <location>
        <begin position="84"/>
        <end position="104"/>
    </location>
</feature>
<evidence type="ECO:0000256" key="7">
    <source>
        <dbReference type="SAM" id="Phobius"/>
    </source>
</evidence>
<dbReference type="AlphaFoldDB" id="A0A140KMM2"/>
<evidence type="ECO:0000256" key="4">
    <source>
        <dbReference type="ARBA" id="ARBA00022989"/>
    </source>
</evidence>
<evidence type="ECO:0000256" key="2">
    <source>
        <dbReference type="ARBA" id="ARBA00022448"/>
    </source>
</evidence>
<dbReference type="InterPro" id="IPR011701">
    <property type="entry name" value="MFS"/>
</dbReference>
<feature type="transmembrane region" description="Helical" evidence="7">
    <location>
        <begin position="209"/>
        <end position="231"/>
    </location>
</feature>
<feature type="transmembrane region" description="Helical" evidence="7">
    <location>
        <begin position="380"/>
        <end position="403"/>
    </location>
</feature>
<evidence type="ECO:0000259" key="8">
    <source>
        <dbReference type="PROSITE" id="PS50850"/>
    </source>
</evidence>
<dbReference type="CDD" id="cd17330">
    <property type="entry name" value="MFS_SLC46_TetA_like"/>
    <property type="match status" value="1"/>
</dbReference>
<dbReference type="SUPFAM" id="SSF103473">
    <property type="entry name" value="MFS general substrate transporter"/>
    <property type="match status" value="1"/>
</dbReference>
<dbReference type="GO" id="GO:0016020">
    <property type="term" value="C:membrane"/>
    <property type="evidence" value="ECO:0007669"/>
    <property type="project" value="UniProtKB-SubCell"/>
</dbReference>
<sequence length="499" mass="53554">MLRTQETTPLLSATQQATYTNNVAPSPTPPPPPRKATPLPRKQLFVLCLMRMTEPISFTVIFPFVNAMLRANLPSTIPSSQLGYYAGIVESTFSLVTFFTIFWWARLSDRIGRKPVLLFGLFGSFLSVNAFGFAKTFPQMVVARSIAGLMNGNIVILKSVLAEVTDDTNQARAFSLIPLCFAMGSIVGNGLGGWLVGWGEGEFWREHPFWLPCGVASCFNLLAIVLGSLFLNETLPKAVSKGTSIPQDGEQVGSTVSLDPPPSIPSLLANPSIRSVLGTQLGLNFLNACHAALLPLFCYTSISHGGLSLSASDIGTVLAVNGCFTIFIQLLLFPTLERRLGGPQPVYTCVTACLPFLWLCFPIAHLLASHHPTQKAFPMTALFVAIVLKGISNMSIVCSNLLVNNSAPSRSSLATLNSVSQMAGCLTRTVGPVFSTSLFAFSTSKRVLGGQFGWVVMGGISAATWVATLRVRAPQQAEWRVKAQADATTAQQDARSSTA</sequence>
<dbReference type="PROSITE" id="PS50850">
    <property type="entry name" value="MFS"/>
    <property type="match status" value="1"/>
</dbReference>
<protein>
    <recommendedName>
        <fullName evidence="8">Major facilitator superfamily (MFS) profile domain-containing protein</fullName>
    </recommendedName>
</protein>
<evidence type="ECO:0000256" key="5">
    <source>
        <dbReference type="ARBA" id="ARBA00023136"/>
    </source>
</evidence>
<feature type="transmembrane region" description="Helical" evidence="7">
    <location>
        <begin position="116"/>
        <end position="134"/>
    </location>
</feature>
<organism evidence="9">
    <name type="scientific">Sporisorium scitamineum</name>
    <dbReference type="NCBI Taxonomy" id="49012"/>
    <lineage>
        <taxon>Eukaryota</taxon>
        <taxon>Fungi</taxon>
        <taxon>Dikarya</taxon>
        <taxon>Basidiomycota</taxon>
        <taxon>Ustilaginomycotina</taxon>
        <taxon>Ustilaginomycetes</taxon>
        <taxon>Ustilaginales</taxon>
        <taxon>Ustilaginaceae</taxon>
        <taxon>Sporisorium</taxon>
    </lineage>
</organism>
<evidence type="ECO:0000256" key="6">
    <source>
        <dbReference type="SAM" id="MobiDB-lite"/>
    </source>
</evidence>
<dbReference type="EMBL" id="LK056653">
    <property type="protein sequence ID" value="CDR87353.1"/>
    <property type="molecule type" value="Genomic_DNA"/>
</dbReference>
<dbReference type="Gene3D" id="1.20.1250.20">
    <property type="entry name" value="MFS general substrate transporter like domains"/>
    <property type="match status" value="1"/>
</dbReference>
<feature type="region of interest" description="Disordered" evidence="6">
    <location>
        <begin position="1"/>
        <end position="38"/>
    </location>
</feature>
<keyword evidence="2" id="KW-0813">Transport</keyword>
<accession>A0A140KMM2</accession>
<dbReference type="Pfam" id="PF07690">
    <property type="entry name" value="MFS_1"/>
    <property type="match status" value="1"/>
</dbReference>
<reference evidence="9" key="1">
    <citation type="submission" date="2014-06" db="EMBL/GenBank/DDBJ databases">
        <authorList>
            <person name="Ju J."/>
            <person name="Zhang J."/>
        </authorList>
    </citation>
    <scope>NUCLEOTIDE SEQUENCE</scope>
    <source>
        <strain evidence="9">SscI8</strain>
    </source>
</reference>
<evidence type="ECO:0000313" key="9">
    <source>
        <dbReference type="EMBL" id="CDR87353.1"/>
    </source>
</evidence>
<keyword evidence="3 7" id="KW-0812">Transmembrane</keyword>
<feature type="compositionally biased region" description="Pro residues" evidence="6">
    <location>
        <begin position="26"/>
        <end position="35"/>
    </location>
</feature>
<gene>
    <name evidence="9" type="ORF">SPSC_00479</name>
</gene>
<feature type="transmembrane region" description="Helical" evidence="7">
    <location>
        <begin position="173"/>
        <end position="197"/>
    </location>
</feature>
<feature type="transmembrane region" description="Helical" evidence="7">
    <location>
        <begin position="345"/>
        <end position="368"/>
    </location>
</feature>
<feature type="domain" description="Major facilitator superfamily (MFS) profile" evidence="8">
    <location>
        <begin position="43"/>
        <end position="476"/>
    </location>
</feature>
<feature type="compositionally biased region" description="Polar residues" evidence="6">
    <location>
        <begin position="1"/>
        <end position="23"/>
    </location>
</feature>
<feature type="transmembrane region" description="Helical" evidence="7">
    <location>
        <begin position="314"/>
        <end position="333"/>
    </location>
</feature>
<comment type="subcellular location">
    <subcellularLocation>
        <location evidence="1">Membrane</location>
        <topology evidence="1">Multi-pass membrane protein</topology>
    </subcellularLocation>
</comment>